<dbReference type="Proteomes" id="UP000236630">
    <property type="component" value="Unassembled WGS sequence"/>
</dbReference>
<evidence type="ECO:0000313" key="11">
    <source>
        <dbReference type="EMBL" id="GAY59279.1"/>
    </source>
</evidence>
<dbReference type="SUPFAM" id="SSF52540">
    <property type="entry name" value="P-loop containing nucleoside triphosphate hydrolases"/>
    <property type="match status" value="1"/>
</dbReference>
<evidence type="ECO:0000259" key="10">
    <source>
        <dbReference type="Pfam" id="PF23559"/>
    </source>
</evidence>
<dbReference type="InterPro" id="IPR032675">
    <property type="entry name" value="LRR_dom_sf"/>
</dbReference>
<name>A0A2H5Q3Q6_CITUN</name>
<evidence type="ECO:0000256" key="6">
    <source>
        <dbReference type="ARBA" id="ARBA00022840"/>
    </source>
</evidence>
<keyword evidence="12" id="KW-1185">Reference proteome</keyword>
<dbReference type="InterPro" id="IPR058922">
    <property type="entry name" value="WHD_DRP"/>
</dbReference>
<evidence type="ECO:0000256" key="3">
    <source>
        <dbReference type="ARBA" id="ARBA00022737"/>
    </source>
</evidence>
<dbReference type="Pfam" id="PF23247">
    <property type="entry name" value="LRR_RPS2"/>
    <property type="match status" value="1"/>
</dbReference>
<dbReference type="InterPro" id="IPR027417">
    <property type="entry name" value="P-loop_NTPase"/>
</dbReference>
<dbReference type="Gene3D" id="3.80.10.10">
    <property type="entry name" value="Ribonuclease Inhibitor"/>
    <property type="match status" value="1"/>
</dbReference>
<dbReference type="Gene3D" id="1.10.8.430">
    <property type="entry name" value="Helical domain of apoptotic protease-activating factors"/>
    <property type="match status" value="1"/>
</dbReference>
<evidence type="ECO:0000256" key="7">
    <source>
        <dbReference type="SAM" id="Coils"/>
    </source>
</evidence>
<dbReference type="PANTHER" id="PTHR33463">
    <property type="entry name" value="NB-ARC DOMAIN-CONTAINING PROTEIN-RELATED"/>
    <property type="match status" value="1"/>
</dbReference>
<evidence type="ECO:0000259" key="8">
    <source>
        <dbReference type="Pfam" id="PF00931"/>
    </source>
</evidence>
<dbReference type="SMART" id="SM00369">
    <property type="entry name" value="LRR_TYP"/>
    <property type="match status" value="4"/>
</dbReference>
<keyword evidence="3" id="KW-0677">Repeat</keyword>
<dbReference type="SUPFAM" id="SSF52058">
    <property type="entry name" value="L domain-like"/>
    <property type="match status" value="1"/>
</dbReference>
<dbReference type="Pfam" id="PF13855">
    <property type="entry name" value="LRR_8"/>
    <property type="match status" value="1"/>
</dbReference>
<sequence>MEPGAVIEIINFVGPPICKYWKYHRNLKIFLDTLRSKKEDLNCRKEDVELRLSAECHSGKTPKKEVEKWLKKAEKVSNEAQSLEDKAGKCRYVSRACLGKLIDEKSKELIEVYDQGSFPTSLVIDPPSNVGSNVGQLIPTQELVGEATVKEKVWGHLMGGTVCKIGVCGMGGIGKTTIMKHVHNELLKETKFDTVIWVTVSQEFDVEKIQKSIASALNKRISAEDKTKRTAELSEMLKERKRYVLILDDVWKRFSLDEVGIPEPTVDNGCKLVLTTRLKEVARSMGCEVIPVDLLSEDEALRLFSKHVGDYLLRIPTIEPILKQVVEQCAGLPLAIVTVASSMKSEDDVDLWKNALNELKKHSSSVEGIRDKVIPRLKFSYDRLMDPKIKRCFLYCALFPEDFDIPKEELIEYWIVEGLIDVMETRQAMHYKGLAILHKLKENCLLESAEDGKCVKMHDLVREMALDITTGSPRYLVEAGKFGALLLEEEWKDDVEKVSLMRCRITRIPSNFPSSGCRSLSTLLLQHNYIEEIPEFFFEHLTGLKILDLSGNSNLLRLPDSISGLINLTALMVHGCFRLRHVPSLAKLSALKKLDLGGTEIDVVPQGLEMLAHLTYLDLNWTRILQIPDGMLSNLSRIQHLRLDRVAFENAEDILRLMKLEIFGVRFDHLQDYHRYLSLQSRRRLSKYYFTVEKNAYTYARGEWDKYVSLVELRICENSVVLPRDIQQLHFNVCGGMRSLRDVPSLKDTTDLRECVIYRCYEMEFVFCLSSCYGILETLEYLLLQRLVDLKAIFQIAEDEVNASSLRTQTPSPPNIVFRLKRLIMSDCGKIRKLFSPELLPSLQNLEEIQVKYCGGLEEIIAASDDDEEGENNEAAGNNSIKSLALPKLRVLYLKELPNLMSICSRRSTLVCNSLETIVVLRCPEIKRLPVLLPHLVNGQPLNPRSLRIDIDKDCWDALEWDDPNTKSLLALVRGYWWS</sequence>
<evidence type="ECO:0000256" key="1">
    <source>
        <dbReference type="ARBA" id="ARBA00008894"/>
    </source>
</evidence>
<dbReference type="EMBL" id="BDQV01000208">
    <property type="protein sequence ID" value="GAY59279.1"/>
    <property type="molecule type" value="Genomic_DNA"/>
</dbReference>
<feature type="domain" description="Disease resistance protein At4g27190-like leucine-rich repeats" evidence="9">
    <location>
        <begin position="807"/>
        <end position="929"/>
    </location>
</feature>
<keyword evidence="7" id="KW-0175">Coiled coil</keyword>
<keyword evidence="4" id="KW-0547">Nucleotide-binding</keyword>
<dbReference type="PRINTS" id="PR00364">
    <property type="entry name" value="DISEASERSIST"/>
</dbReference>
<evidence type="ECO:0000259" key="9">
    <source>
        <dbReference type="Pfam" id="PF23247"/>
    </source>
</evidence>
<dbReference type="FunFam" id="3.40.50.300:FF:001091">
    <property type="entry name" value="Probable disease resistance protein At1g61300"/>
    <property type="match status" value="1"/>
</dbReference>
<dbReference type="PROSITE" id="PS51450">
    <property type="entry name" value="LRR"/>
    <property type="match status" value="1"/>
</dbReference>
<comment type="caution">
    <text evidence="11">The sequence shown here is derived from an EMBL/GenBank/DDBJ whole genome shotgun (WGS) entry which is preliminary data.</text>
</comment>
<dbReference type="GO" id="GO:0043531">
    <property type="term" value="F:ADP binding"/>
    <property type="evidence" value="ECO:0007669"/>
    <property type="project" value="InterPro"/>
</dbReference>
<keyword evidence="5" id="KW-0611">Plant defense</keyword>
<dbReference type="Pfam" id="PF00931">
    <property type="entry name" value="NB-ARC"/>
    <property type="match status" value="1"/>
</dbReference>
<comment type="similarity">
    <text evidence="1">Belongs to the disease resistance NB-LRR family.</text>
</comment>
<dbReference type="InterPro" id="IPR003591">
    <property type="entry name" value="Leu-rich_rpt_typical-subtyp"/>
</dbReference>
<dbReference type="GO" id="GO:0005524">
    <property type="term" value="F:ATP binding"/>
    <property type="evidence" value="ECO:0007669"/>
    <property type="project" value="UniProtKB-KW"/>
</dbReference>
<dbReference type="FunFam" id="1.10.8.430:FF:000003">
    <property type="entry name" value="Probable disease resistance protein At5g66910"/>
    <property type="match status" value="1"/>
</dbReference>
<dbReference type="Pfam" id="PF23559">
    <property type="entry name" value="WHD_DRP"/>
    <property type="match status" value="1"/>
</dbReference>
<dbReference type="InterPro" id="IPR001611">
    <property type="entry name" value="Leu-rich_rpt"/>
</dbReference>
<protein>
    <submittedName>
        <fullName evidence="11">Uncharacterized protein</fullName>
    </submittedName>
</protein>
<reference evidence="11 12" key="1">
    <citation type="journal article" date="2017" name="Front. Genet.">
        <title>Draft sequencing of the heterozygous diploid genome of Satsuma (Citrus unshiu Marc.) using a hybrid assembly approach.</title>
        <authorList>
            <person name="Shimizu T."/>
            <person name="Tanizawa Y."/>
            <person name="Mochizuki T."/>
            <person name="Nagasaki H."/>
            <person name="Yoshioka T."/>
            <person name="Toyoda A."/>
            <person name="Fujiyama A."/>
            <person name="Kaminuma E."/>
            <person name="Nakamura Y."/>
        </authorList>
    </citation>
    <scope>NUCLEOTIDE SEQUENCE [LARGE SCALE GENOMIC DNA]</scope>
    <source>
        <strain evidence="12">cv. Miyagawa wase</strain>
    </source>
</reference>
<keyword evidence="2" id="KW-0433">Leucine-rich repeat</keyword>
<feature type="coiled-coil region" evidence="7">
    <location>
        <begin position="31"/>
        <end position="86"/>
    </location>
</feature>
<dbReference type="InterPro" id="IPR036388">
    <property type="entry name" value="WH-like_DNA-bd_sf"/>
</dbReference>
<feature type="domain" description="Disease resistance protein winged helix" evidence="10">
    <location>
        <begin position="398"/>
        <end position="465"/>
    </location>
</feature>
<evidence type="ECO:0000256" key="5">
    <source>
        <dbReference type="ARBA" id="ARBA00022821"/>
    </source>
</evidence>
<proteinExistence type="inferred from homology"/>
<dbReference type="FunFam" id="1.10.10.10:FF:000322">
    <property type="entry name" value="Probable disease resistance protein At1g63360"/>
    <property type="match status" value="1"/>
</dbReference>
<dbReference type="InterPro" id="IPR002182">
    <property type="entry name" value="NB-ARC"/>
</dbReference>
<evidence type="ECO:0000256" key="2">
    <source>
        <dbReference type="ARBA" id="ARBA00022614"/>
    </source>
</evidence>
<dbReference type="PANTHER" id="PTHR33463:SF187">
    <property type="entry name" value="AND NB-ARC DOMAIN DISEASE RESISTANCE PROTEIN, PUTATIVE-RELATED"/>
    <property type="match status" value="1"/>
</dbReference>
<evidence type="ECO:0000313" key="12">
    <source>
        <dbReference type="Proteomes" id="UP000236630"/>
    </source>
</evidence>
<accession>A0A2H5Q3Q6</accession>
<dbReference type="InterPro" id="IPR042197">
    <property type="entry name" value="Apaf_helical"/>
</dbReference>
<dbReference type="STRING" id="55188.A0A2H5Q3Q6"/>
<dbReference type="InterPro" id="IPR050905">
    <property type="entry name" value="Plant_NBS-LRR"/>
</dbReference>
<gene>
    <name evidence="11" type="ORF">CUMW_193310</name>
</gene>
<dbReference type="Gene3D" id="1.10.10.10">
    <property type="entry name" value="Winged helix-like DNA-binding domain superfamily/Winged helix DNA-binding domain"/>
    <property type="match status" value="1"/>
</dbReference>
<organism evidence="11 12">
    <name type="scientific">Citrus unshiu</name>
    <name type="common">Satsuma mandarin</name>
    <name type="synonym">Citrus nobilis var. unshiu</name>
    <dbReference type="NCBI Taxonomy" id="55188"/>
    <lineage>
        <taxon>Eukaryota</taxon>
        <taxon>Viridiplantae</taxon>
        <taxon>Streptophyta</taxon>
        <taxon>Embryophyta</taxon>
        <taxon>Tracheophyta</taxon>
        <taxon>Spermatophyta</taxon>
        <taxon>Magnoliopsida</taxon>
        <taxon>eudicotyledons</taxon>
        <taxon>Gunneridae</taxon>
        <taxon>Pentapetalae</taxon>
        <taxon>rosids</taxon>
        <taxon>malvids</taxon>
        <taxon>Sapindales</taxon>
        <taxon>Rutaceae</taxon>
        <taxon>Aurantioideae</taxon>
        <taxon>Citrus</taxon>
    </lineage>
</organism>
<dbReference type="AlphaFoldDB" id="A0A2H5Q3Q6"/>
<dbReference type="GO" id="GO:0006952">
    <property type="term" value="P:defense response"/>
    <property type="evidence" value="ECO:0007669"/>
    <property type="project" value="UniProtKB-KW"/>
</dbReference>
<dbReference type="Gene3D" id="3.40.50.300">
    <property type="entry name" value="P-loop containing nucleotide triphosphate hydrolases"/>
    <property type="match status" value="1"/>
</dbReference>
<evidence type="ECO:0000256" key="4">
    <source>
        <dbReference type="ARBA" id="ARBA00022741"/>
    </source>
</evidence>
<keyword evidence="6" id="KW-0067">ATP-binding</keyword>
<feature type="domain" description="NB-ARC" evidence="8">
    <location>
        <begin position="148"/>
        <end position="309"/>
    </location>
</feature>
<dbReference type="InterPro" id="IPR057135">
    <property type="entry name" value="At4g27190-like_LRR"/>
</dbReference>